<dbReference type="Pfam" id="PF22282">
    <property type="entry name" value="CydS"/>
    <property type="match status" value="1"/>
</dbReference>
<evidence type="ECO:0000313" key="3">
    <source>
        <dbReference type="Proteomes" id="UP000199516"/>
    </source>
</evidence>
<feature type="transmembrane region" description="Helical" evidence="1">
    <location>
        <begin position="6"/>
        <end position="26"/>
    </location>
</feature>
<keyword evidence="1" id="KW-0472">Membrane</keyword>
<dbReference type="Proteomes" id="UP000199516">
    <property type="component" value="Unassembled WGS sequence"/>
</dbReference>
<dbReference type="RefSeq" id="WP_407639161.1">
    <property type="nucleotide sequence ID" value="NZ_FONT01000004.1"/>
</dbReference>
<dbReference type="EMBL" id="FONT01000004">
    <property type="protein sequence ID" value="SFE84121.1"/>
    <property type="molecule type" value="Genomic_DNA"/>
</dbReference>
<sequence length="39" mass="4435">MDLNHFLIMVAPHLTLAAAVLAIFLWSGRQGDYFEDDNE</sequence>
<dbReference type="InterPro" id="IPR054381">
    <property type="entry name" value="CydS"/>
</dbReference>
<reference evidence="2 3" key="1">
    <citation type="submission" date="2016-10" db="EMBL/GenBank/DDBJ databases">
        <authorList>
            <person name="de Groot N.N."/>
        </authorList>
    </citation>
    <scope>NUCLEOTIDE SEQUENCE [LARGE SCALE GENOMIC DNA]</scope>
    <source>
        <strain evidence="2 3">DSM 23995</strain>
    </source>
</reference>
<evidence type="ECO:0000256" key="1">
    <source>
        <dbReference type="SAM" id="Phobius"/>
    </source>
</evidence>
<dbReference type="AlphaFoldDB" id="A0A1I2DV66"/>
<dbReference type="STRING" id="930128.SAMN05192532_104327"/>
<keyword evidence="1" id="KW-1133">Transmembrane helix</keyword>
<accession>A0A1I2DV66</accession>
<gene>
    <name evidence="2" type="ORF">SAMN05192532_104327</name>
</gene>
<protein>
    <submittedName>
        <fullName evidence="2">Cytochrome oxidase maturation protein, cbb3-type</fullName>
    </submittedName>
</protein>
<proteinExistence type="predicted"/>
<name>A0A1I2DV66_9BACI</name>
<keyword evidence="3" id="KW-1185">Reference proteome</keyword>
<evidence type="ECO:0000313" key="2">
    <source>
        <dbReference type="EMBL" id="SFE84121.1"/>
    </source>
</evidence>
<organism evidence="2 3">
    <name type="scientific">Alteribacillus iranensis</name>
    <dbReference type="NCBI Taxonomy" id="930128"/>
    <lineage>
        <taxon>Bacteria</taxon>
        <taxon>Bacillati</taxon>
        <taxon>Bacillota</taxon>
        <taxon>Bacilli</taxon>
        <taxon>Bacillales</taxon>
        <taxon>Bacillaceae</taxon>
        <taxon>Alteribacillus</taxon>
    </lineage>
</organism>
<keyword evidence="1" id="KW-0812">Transmembrane</keyword>